<dbReference type="Pfam" id="PF25944">
    <property type="entry name" value="Beta-barrel_RND"/>
    <property type="match status" value="1"/>
</dbReference>
<dbReference type="InterPro" id="IPR058624">
    <property type="entry name" value="MdtA-like_HH"/>
</dbReference>
<dbReference type="Pfam" id="PF25989">
    <property type="entry name" value="YknX_C"/>
    <property type="match status" value="1"/>
</dbReference>
<dbReference type="SUPFAM" id="SSF111369">
    <property type="entry name" value="HlyD-like secretion proteins"/>
    <property type="match status" value="1"/>
</dbReference>
<protein>
    <submittedName>
        <fullName evidence="9">Efflux RND transporter periplasmic adaptor subunit</fullName>
    </submittedName>
</protein>
<feature type="compositionally biased region" description="Pro residues" evidence="3">
    <location>
        <begin position="370"/>
        <end position="381"/>
    </location>
</feature>
<dbReference type="PANTHER" id="PTHR30158">
    <property type="entry name" value="ACRA/E-RELATED COMPONENT OF DRUG EFFLUX TRANSPORTER"/>
    <property type="match status" value="1"/>
</dbReference>
<sequence>MMRHAASALALYLAFAQPAAAQFGPQGPPAVGVQTAERRPVTETIEFVGRVEATDRVNIRARVTGFLHERLFREGGDVTQGEILYRLERAPFEAQLEQAQANLAAANARLENARVALARARELRQTGAGTQVTLDNAQAAERTEAANVLGAQAAVRVAQISLGYTEIDAPIAGQIGRSNLSVGNVVGPDAGNLATIVSQDPMRVAFAVSQRTALELRNRFEGRGGPEATRVRIRTTDGRLYPEAGQIDFIDNQIDRNTDTILVRALIANPIRRREGGTISVSPRELVDGQFVSVSVEGAEPVLAITLPRAAVLQDQQGSFVFVVGEGNVAQRRNVTLGRSSAETAVIEGGLQGGETVVVEGLQRVRPGQPVNPAPASPPPAQQAVPGRG</sequence>
<dbReference type="InterPro" id="IPR058637">
    <property type="entry name" value="YknX-like_C"/>
</dbReference>
<feature type="domain" description="Multidrug resistance protein MdtA-like barrel-sandwich hybrid" evidence="6">
    <location>
        <begin position="56"/>
        <end position="187"/>
    </location>
</feature>
<keyword evidence="2" id="KW-0175">Coiled coil</keyword>
<dbReference type="Gene3D" id="1.10.287.470">
    <property type="entry name" value="Helix hairpin bin"/>
    <property type="match status" value="1"/>
</dbReference>
<accession>A0A9X9XIK7</accession>
<organism evidence="9 10">
    <name type="scientific">Neoroseomonas eburnea</name>
    <dbReference type="NCBI Taxonomy" id="1346889"/>
    <lineage>
        <taxon>Bacteria</taxon>
        <taxon>Pseudomonadati</taxon>
        <taxon>Pseudomonadota</taxon>
        <taxon>Alphaproteobacteria</taxon>
        <taxon>Acetobacterales</taxon>
        <taxon>Acetobacteraceae</taxon>
        <taxon>Neoroseomonas</taxon>
    </lineage>
</organism>
<dbReference type="InterPro" id="IPR006143">
    <property type="entry name" value="RND_pump_MFP"/>
</dbReference>
<evidence type="ECO:0000313" key="10">
    <source>
        <dbReference type="Proteomes" id="UP001138709"/>
    </source>
</evidence>
<feature type="domain" description="Multidrug resistance protein MdtA-like alpha-helical hairpin" evidence="5">
    <location>
        <begin position="95"/>
        <end position="165"/>
    </location>
</feature>
<feature type="chain" id="PRO_5040841972" evidence="4">
    <location>
        <begin position="22"/>
        <end position="389"/>
    </location>
</feature>
<dbReference type="Gene3D" id="2.40.420.20">
    <property type="match status" value="1"/>
</dbReference>
<feature type="coiled-coil region" evidence="2">
    <location>
        <begin position="89"/>
        <end position="123"/>
    </location>
</feature>
<feature type="domain" description="YknX-like C-terminal permuted SH3-like" evidence="8">
    <location>
        <begin position="304"/>
        <end position="372"/>
    </location>
</feature>
<evidence type="ECO:0000256" key="2">
    <source>
        <dbReference type="SAM" id="Coils"/>
    </source>
</evidence>
<evidence type="ECO:0000256" key="4">
    <source>
        <dbReference type="SAM" id="SignalP"/>
    </source>
</evidence>
<evidence type="ECO:0000259" key="5">
    <source>
        <dbReference type="Pfam" id="PF25876"/>
    </source>
</evidence>
<dbReference type="AlphaFoldDB" id="A0A9X9XIK7"/>
<evidence type="ECO:0000256" key="1">
    <source>
        <dbReference type="ARBA" id="ARBA00009477"/>
    </source>
</evidence>
<evidence type="ECO:0000259" key="8">
    <source>
        <dbReference type="Pfam" id="PF25989"/>
    </source>
</evidence>
<dbReference type="EMBL" id="JAAEDL010000034">
    <property type="protein sequence ID" value="MBR0683543.1"/>
    <property type="molecule type" value="Genomic_DNA"/>
</dbReference>
<comment type="similarity">
    <text evidence="1">Belongs to the membrane fusion protein (MFP) (TC 8.A.1) family.</text>
</comment>
<evidence type="ECO:0000259" key="6">
    <source>
        <dbReference type="Pfam" id="PF25917"/>
    </source>
</evidence>
<comment type="caution">
    <text evidence="9">The sequence shown here is derived from an EMBL/GenBank/DDBJ whole genome shotgun (WGS) entry which is preliminary data.</text>
</comment>
<dbReference type="Proteomes" id="UP001138709">
    <property type="component" value="Unassembled WGS sequence"/>
</dbReference>
<dbReference type="PANTHER" id="PTHR30158:SF3">
    <property type="entry name" value="MULTIDRUG EFFLUX PUMP SUBUNIT ACRA-RELATED"/>
    <property type="match status" value="1"/>
</dbReference>
<dbReference type="Pfam" id="PF25876">
    <property type="entry name" value="HH_MFP_RND"/>
    <property type="match status" value="1"/>
</dbReference>
<evidence type="ECO:0000313" key="9">
    <source>
        <dbReference type="EMBL" id="MBR0683543.1"/>
    </source>
</evidence>
<dbReference type="GO" id="GO:0046677">
    <property type="term" value="P:response to antibiotic"/>
    <property type="evidence" value="ECO:0007669"/>
    <property type="project" value="TreeGrafter"/>
</dbReference>
<feature type="domain" description="Multidrug resistance protein MdtA-like beta-barrel" evidence="7">
    <location>
        <begin position="201"/>
        <end position="270"/>
    </location>
</feature>
<keyword evidence="10" id="KW-1185">Reference proteome</keyword>
<dbReference type="Pfam" id="PF25917">
    <property type="entry name" value="BSH_RND"/>
    <property type="match status" value="1"/>
</dbReference>
<dbReference type="GO" id="GO:0005886">
    <property type="term" value="C:plasma membrane"/>
    <property type="evidence" value="ECO:0007669"/>
    <property type="project" value="TreeGrafter"/>
</dbReference>
<dbReference type="GO" id="GO:0022857">
    <property type="term" value="F:transmembrane transporter activity"/>
    <property type="evidence" value="ECO:0007669"/>
    <property type="project" value="InterPro"/>
</dbReference>
<dbReference type="Gene3D" id="2.40.50.100">
    <property type="match status" value="1"/>
</dbReference>
<keyword evidence="4" id="KW-0732">Signal</keyword>
<gene>
    <name evidence="9" type="ORF">GXW74_23865</name>
</gene>
<dbReference type="NCBIfam" id="TIGR01730">
    <property type="entry name" value="RND_mfp"/>
    <property type="match status" value="1"/>
</dbReference>
<reference evidence="9" key="1">
    <citation type="submission" date="2020-01" db="EMBL/GenBank/DDBJ databases">
        <authorList>
            <person name="Rat A."/>
        </authorList>
    </citation>
    <scope>NUCLEOTIDE SEQUENCE</scope>
    <source>
        <strain evidence="9">LMG 31228</strain>
    </source>
</reference>
<dbReference type="GO" id="GO:0030313">
    <property type="term" value="C:cell envelope"/>
    <property type="evidence" value="ECO:0007669"/>
    <property type="project" value="UniProtKB-SubCell"/>
</dbReference>
<reference evidence="9" key="2">
    <citation type="journal article" date="2021" name="Syst. Appl. Microbiol.">
        <title>Roseomonas hellenica sp. nov., isolated from roots of wild-growing Alkanna tinctoria.</title>
        <authorList>
            <person name="Rat A."/>
            <person name="Naranjo H.D."/>
            <person name="Lebbe L."/>
            <person name="Cnockaert M."/>
            <person name="Krigas N."/>
            <person name="Grigoriadou K."/>
            <person name="Maloupa E."/>
            <person name="Willems A."/>
        </authorList>
    </citation>
    <scope>NUCLEOTIDE SEQUENCE</scope>
    <source>
        <strain evidence="9">LMG 31228</strain>
    </source>
</reference>
<proteinExistence type="inferred from homology"/>
<evidence type="ECO:0000256" key="3">
    <source>
        <dbReference type="SAM" id="MobiDB-lite"/>
    </source>
</evidence>
<name>A0A9X9XIK7_9PROT</name>
<feature type="signal peptide" evidence="4">
    <location>
        <begin position="1"/>
        <end position="21"/>
    </location>
</feature>
<feature type="region of interest" description="Disordered" evidence="3">
    <location>
        <begin position="366"/>
        <end position="389"/>
    </location>
</feature>
<dbReference type="InterPro" id="IPR058626">
    <property type="entry name" value="MdtA-like_b-barrel"/>
</dbReference>
<dbReference type="RefSeq" id="WP_211849110.1">
    <property type="nucleotide sequence ID" value="NZ_JAAEDL010000034.1"/>
</dbReference>
<evidence type="ECO:0000259" key="7">
    <source>
        <dbReference type="Pfam" id="PF25944"/>
    </source>
</evidence>
<dbReference type="InterPro" id="IPR058625">
    <property type="entry name" value="MdtA-like_BSH"/>
</dbReference>
<dbReference type="Gene3D" id="2.40.30.170">
    <property type="match status" value="1"/>
</dbReference>